<gene>
    <name evidence="2" type="ORF">IQ13_0956</name>
</gene>
<dbReference type="Gene3D" id="3.90.180.10">
    <property type="entry name" value="Medium-chain alcohol dehydrogenases, catalytic domain"/>
    <property type="match status" value="1"/>
</dbReference>
<dbReference type="SMART" id="SM00829">
    <property type="entry name" value="PKS_ER"/>
    <property type="match status" value="1"/>
</dbReference>
<feature type="domain" description="Enoyl reductase (ER)" evidence="1">
    <location>
        <begin position="10"/>
        <end position="304"/>
    </location>
</feature>
<dbReference type="InterPro" id="IPR011032">
    <property type="entry name" value="GroES-like_sf"/>
</dbReference>
<sequence length="317" mass="35030">MKAIMYDRYGDPGVFYSQQTAQPVPESNEVLIKIYASSVTAGEIKIRKGQFQGSLFFTIILRLLYGLFKPRRKISGFEFAGVVEATGSAVTRFKNGDAVFGTTTGLQHGAYAEYICVPETRNQGVVMLKPDYLSFEAAAVLPIGAMTALQLLQKVKIKPGDTVLVYGASGSVGSYAVQIAEAFGAKVTAVCRSVHHSWVRSIGAHELMDYTGDELRHCRQRFDIVLDAVAKVKPDTLRRLLKKGGRFCSVKSYTRERLEDLELIVNIAGQGKLKPFIDRVYSLDQMTEAHHYVELGHKKGNVVIRCLQTETALANNV</sequence>
<dbReference type="InterPro" id="IPR013149">
    <property type="entry name" value="ADH-like_C"/>
</dbReference>
<dbReference type="InterPro" id="IPR052733">
    <property type="entry name" value="Chloroplast_QOR"/>
</dbReference>
<dbReference type="AlphaFoldDB" id="A0A562SWW7"/>
<dbReference type="Pfam" id="PF00107">
    <property type="entry name" value="ADH_zinc_N"/>
    <property type="match status" value="1"/>
</dbReference>
<evidence type="ECO:0000313" key="2">
    <source>
        <dbReference type="EMBL" id="TWI85787.1"/>
    </source>
</evidence>
<accession>A0A562SWW7</accession>
<reference evidence="2 3" key="1">
    <citation type="journal article" date="2015" name="Stand. Genomic Sci.">
        <title>Genomic Encyclopedia of Bacterial and Archaeal Type Strains, Phase III: the genomes of soil and plant-associated and newly described type strains.</title>
        <authorList>
            <person name="Whitman W.B."/>
            <person name="Woyke T."/>
            <person name="Klenk H.P."/>
            <person name="Zhou Y."/>
            <person name="Lilburn T.G."/>
            <person name="Beck B.J."/>
            <person name="De Vos P."/>
            <person name="Vandamme P."/>
            <person name="Eisen J.A."/>
            <person name="Garrity G."/>
            <person name="Hugenholtz P."/>
            <person name="Kyrpides N.C."/>
        </authorList>
    </citation>
    <scope>NUCLEOTIDE SEQUENCE [LARGE SCALE GENOMIC DNA]</scope>
    <source>
        <strain evidence="2 3">CGMCC 1.7271</strain>
    </source>
</reference>
<keyword evidence="3" id="KW-1185">Reference proteome</keyword>
<dbReference type="SUPFAM" id="SSF50129">
    <property type="entry name" value="GroES-like"/>
    <property type="match status" value="1"/>
</dbReference>
<dbReference type="InterPro" id="IPR013154">
    <property type="entry name" value="ADH-like_N"/>
</dbReference>
<dbReference type="CDD" id="cd08267">
    <property type="entry name" value="MDR1"/>
    <property type="match status" value="1"/>
</dbReference>
<organism evidence="2 3">
    <name type="scientific">Lacibacter cauensis</name>
    <dbReference type="NCBI Taxonomy" id="510947"/>
    <lineage>
        <taxon>Bacteria</taxon>
        <taxon>Pseudomonadati</taxon>
        <taxon>Bacteroidota</taxon>
        <taxon>Chitinophagia</taxon>
        <taxon>Chitinophagales</taxon>
        <taxon>Chitinophagaceae</taxon>
        <taxon>Lacibacter</taxon>
    </lineage>
</organism>
<comment type="caution">
    <text evidence="2">The sequence shown here is derived from an EMBL/GenBank/DDBJ whole genome shotgun (WGS) entry which is preliminary data.</text>
</comment>
<dbReference type="Gene3D" id="3.40.50.720">
    <property type="entry name" value="NAD(P)-binding Rossmann-like Domain"/>
    <property type="match status" value="1"/>
</dbReference>
<dbReference type="OrthoDB" id="634508at2"/>
<proteinExistence type="predicted"/>
<dbReference type="InterPro" id="IPR036291">
    <property type="entry name" value="NAD(P)-bd_dom_sf"/>
</dbReference>
<dbReference type="PANTHER" id="PTHR44013">
    <property type="entry name" value="ZINC-TYPE ALCOHOL DEHYDROGENASE-LIKE PROTEIN C16A3.02C"/>
    <property type="match status" value="1"/>
</dbReference>
<dbReference type="Pfam" id="PF13602">
    <property type="entry name" value="ADH_zinc_N_2"/>
    <property type="match status" value="1"/>
</dbReference>
<dbReference type="PANTHER" id="PTHR44013:SF1">
    <property type="entry name" value="ZINC-TYPE ALCOHOL DEHYDROGENASE-LIKE PROTEIN C16A3.02C"/>
    <property type="match status" value="1"/>
</dbReference>
<dbReference type="Proteomes" id="UP000316167">
    <property type="component" value="Unassembled WGS sequence"/>
</dbReference>
<evidence type="ECO:0000313" key="3">
    <source>
        <dbReference type="Proteomes" id="UP000316167"/>
    </source>
</evidence>
<dbReference type="EMBL" id="VLLE01000002">
    <property type="protein sequence ID" value="TWI85787.1"/>
    <property type="molecule type" value="Genomic_DNA"/>
</dbReference>
<dbReference type="Pfam" id="PF08240">
    <property type="entry name" value="ADH_N"/>
    <property type="match status" value="1"/>
</dbReference>
<evidence type="ECO:0000259" key="1">
    <source>
        <dbReference type="SMART" id="SM00829"/>
    </source>
</evidence>
<dbReference type="RefSeq" id="WP_144884886.1">
    <property type="nucleotide sequence ID" value="NZ_VLLE01000002.1"/>
</dbReference>
<protein>
    <submittedName>
        <fullName evidence="2">NADPH:quinone reductase-like Zn-dependent oxidoreductase</fullName>
    </submittedName>
</protein>
<name>A0A562SWW7_9BACT</name>
<dbReference type="GO" id="GO:0016491">
    <property type="term" value="F:oxidoreductase activity"/>
    <property type="evidence" value="ECO:0007669"/>
    <property type="project" value="InterPro"/>
</dbReference>
<dbReference type="InterPro" id="IPR020843">
    <property type="entry name" value="ER"/>
</dbReference>
<dbReference type="SUPFAM" id="SSF51735">
    <property type="entry name" value="NAD(P)-binding Rossmann-fold domains"/>
    <property type="match status" value="1"/>
</dbReference>